<proteinExistence type="predicted"/>
<dbReference type="AlphaFoldDB" id="A0A812ZFV4"/>
<organism evidence="1 2">
    <name type="scientific">Symbiodinium necroappetens</name>
    <dbReference type="NCBI Taxonomy" id="1628268"/>
    <lineage>
        <taxon>Eukaryota</taxon>
        <taxon>Sar</taxon>
        <taxon>Alveolata</taxon>
        <taxon>Dinophyceae</taxon>
        <taxon>Suessiales</taxon>
        <taxon>Symbiodiniaceae</taxon>
        <taxon>Symbiodinium</taxon>
    </lineage>
</organism>
<feature type="non-terminal residue" evidence="1">
    <location>
        <position position="99"/>
    </location>
</feature>
<gene>
    <name evidence="1" type="ORF">SNEC2469_LOCUS24648</name>
</gene>
<sequence length="99" mass="11174">MYVIAKEKNITYGGWRDVEVDEVDVGKFNVVLHSDGARAYAMEFPGIKHCNVVHKKKRQVVNGKAVWVRPHYTKNYVIDIPEQGKVTVKSGKQITTDSG</sequence>
<name>A0A812ZFV4_9DINO</name>
<reference evidence="1" key="1">
    <citation type="submission" date="2021-02" db="EMBL/GenBank/DDBJ databases">
        <authorList>
            <person name="Dougan E. K."/>
            <person name="Rhodes N."/>
            <person name="Thang M."/>
            <person name="Chan C."/>
        </authorList>
    </citation>
    <scope>NUCLEOTIDE SEQUENCE</scope>
</reference>
<protein>
    <submittedName>
        <fullName evidence="1">Uncharacterized protein</fullName>
    </submittedName>
</protein>
<dbReference type="EMBL" id="CAJNJA010047776">
    <property type="protein sequence ID" value="CAE7826416.1"/>
    <property type="molecule type" value="Genomic_DNA"/>
</dbReference>
<evidence type="ECO:0000313" key="2">
    <source>
        <dbReference type="Proteomes" id="UP000601435"/>
    </source>
</evidence>
<evidence type="ECO:0000313" key="1">
    <source>
        <dbReference type="EMBL" id="CAE7826416.1"/>
    </source>
</evidence>
<comment type="caution">
    <text evidence="1">The sequence shown here is derived from an EMBL/GenBank/DDBJ whole genome shotgun (WGS) entry which is preliminary data.</text>
</comment>
<dbReference type="Proteomes" id="UP000601435">
    <property type="component" value="Unassembled WGS sequence"/>
</dbReference>
<accession>A0A812ZFV4</accession>
<keyword evidence="2" id="KW-1185">Reference proteome</keyword>